<evidence type="ECO:0000313" key="2">
    <source>
        <dbReference type="Proteomes" id="UP001234297"/>
    </source>
</evidence>
<protein>
    <submittedName>
        <fullName evidence="1">Uncharacterized protein</fullName>
    </submittedName>
</protein>
<accession>A0ACC2LVL6</accession>
<comment type="caution">
    <text evidence="1">The sequence shown here is derived from an EMBL/GenBank/DDBJ whole genome shotgun (WGS) entry which is preliminary data.</text>
</comment>
<sequence>MQSPPHLSSQEKEKEREKEKEKEKEAKLLNPNPNPNRSPSSSYSPSSSATRLWKPAAQRNLRNQWSKYLSQKDRWISASSNGRSHATSLVNAYLSQRYVPEMELGVLSEMPGIRHKACEKLALQQEQYQSKLLSCYRDMVDVVCHMKNVSTSMRCFLKGSADSPLVQFGNHPEDSNDSGDGGGIPVFSILSIPSFENLGQELLQMFVLELCLKRLLVVELLSISCKESPKGQTSRLSWSDELYLGEFDDLSSINLYSDKQCQPVAPRIIGWEFGCPTSGRTDHVPDREILQVYLTAWLVEVNIDWQRVDQIFALVGEEMHINLS</sequence>
<proteinExistence type="predicted"/>
<keyword evidence="2" id="KW-1185">Reference proteome</keyword>
<organism evidence="1 2">
    <name type="scientific">Persea americana</name>
    <name type="common">Avocado</name>
    <dbReference type="NCBI Taxonomy" id="3435"/>
    <lineage>
        <taxon>Eukaryota</taxon>
        <taxon>Viridiplantae</taxon>
        <taxon>Streptophyta</taxon>
        <taxon>Embryophyta</taxon>
        <taxon>Tracheophyta</taxon>
        <taxon>Spermatophyta</taxon>
        <taxon>Magnoliopsida</taxon>
        <taxon>Magnoliidae</taxon>
        <taxon>Laurales</taxon>
        <taxon>Lauraceae</taxon>
        <taxon>Persea</taxon>
    </lineage>
</organism>
<dbReference type="EMBL" id="CM056811">
    <property type="protein sequence ID" value="KAJ8637434.1"/>
    <property type="molecule type" value="Genomic_DNA"/>
</dbReference>
<name>A0ACC2LVL6_PERAE</name>
<gene>
    <name evidence="1" type="ORF">MRB53_011701</name>
</gene>
<evidence type="ECO:0000313" key="1">
    <source>
        <dbReference type="EMBL" id="KAJ8637434.1"/>
    </source>
</evidence>
<dbReference type="Proteomes" id="UP001234297">
    <property type="component" value="Chromosome 3"/>
</dbReference>
<reference evidence="1 2" key="1">
    <citation type="journal article" date="2022" name="Hortic Res">
        <title>A haplotype resolved chromosomal level avocado genome allows analysis of novel avocado genes.</title>
        <authorList>
            <person name="Nath O."/>
            <person name="Fletcher S.J."/>
            <person name="Hayward A."/>
            <person name="Shaw L.M."/>
            <person name="Masouleh A.K."/>
            <person name="Furtado A."/>
            <person name="Henry R.J."/>
            <person name="Mitter N."/>
        </authorList>
    </citation>
    <scope>NUCLEOTIDE SEQUENCE [LARGE SCALE GENOMIC DNA]</scope>
    <source>
        <strain evidence="2">cv. Hass</strain>
    </source>
</reference>